<dbReference type="PRINTS" id="PR00081">
    <property type="entry name" value="GDHRDH"/>
</dbReference>
<gene>
    <name evidence="4" type="ORF">UFOPK1704_00142</name>
</gene>
<dbReference type="CDD" id="cd05233">
    <property type="entry name" value="SDR_c"/>
    <property type="match status" value="1"/>
</dbReference>
<dbReference type="Gene3D" id="3.40.50.720">
    <property type="entry name" value="NAD(P)-binding Rossmann-like Domain"/>
    <property type="match status" value="1"/>
</dbReference>
<dbReference type="InterPro" id="IPR036291">
    <property type="entry name" value="NAD(P)-bd_dom_sf"/>
</dbReference>
<dbReference type="PROSITE" id="PS00061">
    <property type="entry name" value="ADH_SHORT"/>
    <property type="match status" value="1"/>
</dbReference>
<dbReference type="PANTHER" id="PTHR44196">
    <property type="entry name" value="DEHYDROGENASE/REDUCTASE SDR FAMILY MEMBER 7B"/>
    <property type="match status" value="1"/>
</dbReference>
<feature type="domain" description="Ketoreductase" evidence="3">
    <location>
        <begin position="6"/>
        <end position="190"/>
    </location>
</feature>
<accession>A0A6J6DP17</accession>
<dbReference type="AlphaFoldDB" id="A0A6J6DP17"/>
<evidence type="ECO:0000256" key="1">
    <source>
        <dbReference type="ARBA" id="ARBA00006484"/>
    </source>
</evidence>
<dbReference type="Pfam" id="PF00106">
    <property type="entry name" value="adh_short"/>
    <property type="match status" value="1"/>
</dbReference>
<organism evidence="4">
    <name type="scientific">freshwater metagenome</name>
    <dbReference type="NCBI Taxonomy" id="449393"/>
    <lineage>
        <taxon>unclassified sequences</taxon>
        <taxon>metagenomes</taxon>
        <taxon>ecological metagenomes</taxon>
    </lineage>
</organism>
<keyword evidence="2" id="KW-0560">Oxidoreductase</keyword>
<dbReference type="InterPro" id="IPR057326">
    <property type="entry name" value="KR_dom"/>
</dbReference>
<sequence>MKLHGKHVVVTGGSRGIGEQIARQCAARGAKVTVVARNQDALERVAQSIAGNAYVADLSDDATVDGLIEKIETQFGPIDVLVNNAGLETSTPFAVEDEREIRAVSRVNLEVPMLLTRHVLPQMLARHEGHIVFVSSLAGTAGFPGMAVYGATKAGILNFVNGLARELKSTQVNITTLSPGPVATDMWQEIEGRQSSIQKIVKRYKRLQLIPIADPVKIARRTVDAIEKNKPFVRDPKRLGINFWLNHAPTRIANFASWGIKFDPLDAGHK</sequence>
<dbReference type="PIRSF" id="PIRSF000126">
    <property type="entry name" value="11-beta-HSD1"/>
    <property type="match status" value="1"/>
</dbReference>
<proteinExistence type="inferred from homology"/>
<dbReference type="EMBL" id="CAEZTQ010000014">
    <property type="protein sequence ID" value="CAB4564894.1"/>
    <property type="molecule type" value="Genomic_DNA"/>
</dbReference>
<comment type="similarity">
    <text evidence="1">Belongs to the short-chain dehydrogenases/reductases (SDR) family.</text>
</comment>
<dbReference type="InterPro" id="IPR020904">
    <property type="entry name" value="Sc_DH/Rdtase_CS"/>
</dbReference>
<dbReference type="PANTHER" id="PTHR44196:SF1">
    <property type="entry name" value="DEHYDROGENASE_REDUCTASE SDR FAMILY MEMBER 7B"/>
    <property type="match status" value="1"/>
</dbReference>
<dbReference type="InterPro" id="IPR002347">
    <property type="entry name" value="SDR_fam"/>
</dbReference>
<protein>
    <submittedName>
        <fullName evidence="4">Unannotated protein</fullName>
    </submittedName>
</protein>
<dbReference type="SMART" id="SM00822">
    <property type="entry name" value="PKS_KR"/>
    <property type="match status" value="1"/>
</dbReference>
<dbReference type="PRINTS" id="PR00080">
    <property type="entry name" value="SDRFAMILY"/>
</dbReference>
<dbReference type="GO" id="GO:0016020">
    <property type="term" value="C:membrane"/>
    <property type="evidence" value="ECO:0007669"/>
    <property type="project" value="TreeGrafter"/>
</dbReference>
<name>A0A6J6DP17_9ZZZZ</name>
<dbReference type="GO" id="GO:0016491">
    <property type="term" value="F:oxidoreductase activity"/>
    <property type="evidence" value="ECO:0007669"/>
    <property type="project" value="UniProtKB-KW"/>
</dbReference>
<evidence type="ECO:0000259" key="3">
    <source>
        <dbReference type="SMART" id="SM00822"/>
    </source>
</evidence>
<evidence type="ECO:0000256" key="2">
    <source>
        <dbReference type="ARBA" id="ARBA00023002"/>
    </source>
</evidence>
<dbReference type="FunFam" id="3.40.50.720:FF:000084">
    <property type="entry name" value="Short-chain dehydrogenase reductase"/>
    <property type="match status" value="1"/>
</dbReference>
<reference evidence="4" key="1">
    <citation type="submission" date="2020-05" db="EMBL/GenBank/DDBJ databases">
        <authorList>
            <person name="Chiriac C."/>
            <person name="Salcher M."/>
            <person name="Ghai R."/>
            <person name="Kavagutti S V."/>
        </authorList>
    </citation>
    <scope>NUCLEOTIDE SEQUENCE</scope>
</reference>
<evidence type="ECO:0000313" key="4">
    <source>
        <dbReference type="EMBL" id="CAB4564894.1"/>
    </source>
</evidence>
<dbReference type="SUPFAM" id="SSF51735">
    <property type="entry name" value="NAD(P)-binding Rossmann-fold domains"/>
    <property type="match status" value="1"/>
</dbReference>